<evidence type="ECO:0000313" key="3">
    <source>
        <dbReference type="EMBL" id="CAG9609534.1"/>
    </source>
</evidence>
<feature type="domain" description="YtkA-like" evidence="2">
    <location>
        <begin position="39"/>
        <end position="116"/>
    </location>
</feature>
<comment type="caution">
    <text evidence="3">The sequence shown here is derived from an EMBL/GenBank/DDBJ whole genome shotgun (WGS) entry which is preliminary data.</text>
</comment>
<dbReference type="PROSITE" id="PS51257">
    <property type="entry name" value="PROKAR_LIPOPROTEIN"/>
    <property type="match status" value="1"/>
</dbReference>
<dbReference type="Gene3D" id="2.60.40.10">
    <property type="entry name" value="Immunoglobulins"/>
    <property type="match status" value="1"/>
</dbReference>
<dbReference type="Proteomes" id="UP000789845">
    <property type="component" value="Unassembled WGS sequence"/>
</dbReference>
<gene>
    <name evidence="3" type="ORF">NEOCIP111885_03276</name>
</gene>
<keyword evidence="4" id="KW-1185">Reference proteome</keyword>
<evidence type="ECO:0000313" key="4">
    <source>
        <dbReference type="Proteomes" id="UP000789845"/>
    </source>
</evidence>
<dbReference type="Pfam" id="PF13115">
    <property type="entry name" value="YtkA"/>
    <property type="match status" value="2"/>
</dbReference>
<evidence type="ECO:0000256" key="1">
    <source>
        <dbReference type="SAM" id="MobiDB-lite"/>
    </source>
</evidence>
<feature type="domain" description="YtkA-like" evidence="2">
    <location>
        <begin position="167"/>
        <end position="243"/>
    </location>
</feature>
<dbReference type="EMBL" id="CAKJTG010000020">
    <property type="protein sequence ID" value="CAG9609534.1"/>
    <property type="molecule type" value="Genomic_DNA"/>
</dbReference>
<organism evidence="3 4">
    <name type="scientific">Pseudoneobacillus rhizosphaerae</name>
    <dbReference type="NCBI Taxonomy" id="2880968"/>
    <lineage>
        <taxon>Bacteria</taxon>
        <taxon>Bacillati</taxon>
        <taxon>Bacillota</taxon>
        <taxon>Bacilli</taxon>
        <taxon>Bacillales</taxon>
        <taxon>Bacillaceae</taxon>
        <taxon>Pseudoneobacillus</taxon>
    </lineage>
</organism>
<name>A0A9C7GBS2_9BACI</name>
<feature type="compositionally biased region" description="Basic and acidic residues" evidence="1">
    <location>
        <begin position="151"/>
        <end position="166"/>
    </location>
</feature>
<accession>A0A9C7GBS2</accession>
<dbReference type="RefSeq" id="WP_230497766.1">
    <property type="nucleotide sequence ID" value="NZ_CAKJTG010000020.1"/>
</dbReference>
<feature type="region of interest" description="Disordered" evidence="1">
    <location>
        <begin position="132"/>
        <end position="167"/>
    </location>
</feature>
<evidence type="ECO:0000259" key="2">
    <source>
        <dbReference type="Pfam" id="PF13115"/>
    </source>
</evidence>
<sequence length="260" mass="29125">MKKVLIALILVGGIIAGCSNEKEKDNTQQNEDTPPLEFVEVTIQTPEQINVNEEIDIKAIVTQGTDQVDDANEVKFELWKVGQEEHEKLEAQNDGKGVYSIKKTFTEDGHYAVIAHVTARSMHTMPKREFTVGTPGEEANHEEHGTEEDTAANHEEHQDNHGHHESSLNIDFKQDNAFTSNNEVILSTTLTNENAPLTGAKVRYEIVPDAGNTIWLDAKEEGEGTYEAPITFPKAGPYHIQIHVNKEEIHEHKMIMIDVK</sequence>
<dbReference type="InterPro" id="IPR013783">
    <property type="entry name" value="Ig-like_fold"/>
</dbReference>
<reference evidence="3" key="1">
    <citation type="submission" date="2021-10" db="EMBL/GenBank/DDBJ databases">
        <authorList>
            <person name="Criscuolo A."/>
        </authorList>
    </citation>
    <scope>NUCLEOTIDE SEQUENCE</scope>
    <source>
        <strain evidence="3">CIP111885</strain>
    </source>
</reference>
<proteinExistence type="predicted"/>
<protein>
    <recommendedName>
        <fullName evidence="2">YtkA-like domain-containing protein</fullName>
    </recommendedName>
</protein>
<dbReference type="InterPro" id="IPR032693">
    <property type="entry name" value="YtkA-like_dom"/>
</dbReference>
<dbReference type="AlphaFoldDB" id="A0A9C7GBS2"/>